<comment type="subunit">
    <text evidence="2">Monomer.</text>
</comment>
<keyword evidence="3" id="KW-0677">Repeat</keyword>
<name>A0ABM4E6G3_9AVES</name>
<dbReference type="PRINTS" id="PR01367">
    <property type="entry name" value="BGCRYSTALLIN"/>
</dbReference>
<dbReference type="SUPFAM" id="SSF49695">
    <property type="entry name" value="gamma-Crystallin-like"/>
    <property type="match status" value="2"/>
</dbReference>
<evidence type="ECO:0000313" key="5">
    <source>
        <dbReference type="Proteomes" id="UP001652627"/>
    </source>
</evidence>
<evidence type="ECO:0000256" key="1">
    <source>
        <dbReference type="ARBA" id="ARBA00009646"/>
    </source>
</evidence>
<comment type="similarity">
    <text evidence="1">Belongs to the beta/gamma-crystallin family.</text>
</comment>
<dbReference type="RefSeq" id="XP_067148301.1">
    <property type="nucleotide sequence ID" value="XM_067292200.1"/>
</dbReference>
<feature type="domain" description="Beta/gamma crystallin 'Greek key'" evidence="4">
    <location>
        <begin position="227"/>
        <end position="269"/>
    </location>
</feature>
<accession>A0ABM4E6G3</accession>
<proteinExistence type="inferred from homology"/>
<dbReference type="PROSITE" id="PS50915">
    <property type="entry name" value="CRYSTALLIN_BETA_GAMMA"/>
    <property type="match status" value="2"/>
</dbReference>
<reference evidence="6" key="2">
    <citation type="submission" date="2025-08" db="UniProtKB">
        <authorList>
            <consortium name="RefSeq"/>
        </authorList>
    </citation>
    <scope>IDENTIFICATION</scope>
    <source>
        <tissue evidence="6">Blood</tissue>
    </source>
</reference>
<dbReference type="Pfam" id="PF00030">
    <property type="entry name" value="Crystall"/>
    <property type="match status" value="2"/>
</dbReference>
<reference evidence="5" key="1">
    <citation type="submission" date="2025-05" db="UniProtKB">
        <authorList>
            <consortium name="RefSeq"/>
        </authorList>
    </citation>
    <scope>NUCLEOTIDE SEQUENCE [LARGE SCALE GENOMIC DNA]</scope>
</reference>
<dbReference type="PANTHER" id="PTHR11818:SF22">
    <property type="entry name" value="GAMMA-CRYSTALLIN N"/>
    <property type="match status" value="1"/>
</dbReference>
<keyword evidence="5" id="KW-1185">Reference proteome</keyword>
<protein>
    <submittedName>
        <fullName evidence="6">Gamma-crystallin N</fullName>
    </submittedName>
</protein>
<evidence type="ECO:0000313" key="6">
    <source>
        <dbReference type="RefSeq" id="XP_067148301.1"/>
    </source>
</evidence>
<dbReference type="Gene3D" id="2.60.20.10">
    <property type="entry name" value="Crystallins"/>
    <property type="match status" value="2"/>
</dbReference>
<evidence type="ECO:0000256" key="2">
    <source>
        <dbReference type="ARBA" id="ARBA00011245"/>
    </source>
</evidence>
<evidence type="ECO:0000256" key="3">
    <source>
        <dbReference type="ARBA" id="ARBA00022737"/>
    </source>
</evidence>
<dbReference type="PANTHER" id="PTHR11818">
    <property type="entry name" value="BETA/GAMMA CRYSTALLIN"/>
    <property type="match status" value="1"/>
</dbReference>
<dbReference type="GeneID" id="106490275"/>
<dbReference type="Proteomes" id="UP001652627">
    <property type="component" value="Chromosome 2"/>
</dbReference>
<feature type="domain" description="Beta/gamma crystallin 'Greek key'" evidence="4">
    <location>
        <begin position="47"/>
        <end position="95"/>
    </location>
</feature>
<dbReference type="SMART" id="SM00247">
    <property type="entry name" value="XTALbg"/>
    <property type="match status" value="2"/>
</dbReference>
<evidence type="ECO:0000259" key="4">
    <source>
        <dbReference type="PROSITE" id="PS50915"/>
    </source>
</evidence>
<dbReference type="InterPro" id="IPR001064">
    <property type="entry name" value="Beta/gamma_crystallin"/>
</dbReference>
<dbReference type="InterPro" id="IPR050252">
    <property type="entry name" value="Beta/Gamma-Crystallin"/>
</dbReference>
<sequence>MSQYSGRVAFYEGKCFTGGKLEVCGACESFQERGFPSRLSSVCVASGAWICFDRAGFRGRQYALEHGHYPDFHLWSGPLGWAPKMRHPGRVRVPRSTRRGMRCRSLPPAPQPVPALLGFCLKISLQLALSRIPTEQPAESSPEEFTSFHPQGLTWPRLRKCFFFLFLVFFSLKKSTTAHHGEHYRIEIFEGNRFSGRSLEFTEDCSFLQGRGWDKNYVNAIKAYGDGAWVLYEKPSYRGRMYVVERGEFSSCHEWHAQRPNVQSIRRVINYY</sequence>
<organism evidence="5 6">
    <name type="scientific">Apteryx mantelli</name>
    <name type="common">North Island brown kiwi</name>
    <dbReference type="NCBI Taxonomy" id="2696672"/>
    <lineage>
        <taxon>Eukaryota</taxon>
        <taxon>Metazoa</taxon>
        <taxon>Chordata</taxon>
        <taxon>Craniata</taxon>
        <taxon>Vertebrata</taxon>
        <taxon>Euteleostomi</taxon>
        <taxon>Archelosauria</taxon>
        <taxon>Archosauria</taxon>
        <taxon>Dinosauria</taxon>
        <taxon>Saurischia</taxon>
        <taxon>Theropoda</taxon>
        <taxon>Coelurosauria</taxon>
        <taxon>Aves</taxon>
        <taxon>Palaeognathae</taxon>
        <taxon>Apterygiformes</taxon>
        <taxon>Apterygidae</taxon>
        <taxon>Apteryx</taxon>
    </lineage>
</organism>
<dbReference type="InterPro" id="IPR011024">
    <property type="entry name" value="G_crystallin-like"/>
</dbReference>
<gene>
    <name evidence="6" type="primary">CRYGN</name>
</gene>